<keyword evidence="4" id="KW-1185">Reference proteome</keyword>
<dbReference type="OrthoDB" id="3784821at2759"/>
<reference evidence="3" key="2">
    <citation type="submission" date="2013-07" db="EMBL/GenBank/DDBJ databases">
        <authorList>
            <consortium name="The Broad Institute Genome Sequencing Platform"/>
            <person name="Cuomo C."/>
            <person name="Litvintseva A."/>
            <person name="Chen Y."/>
            <person name="Heitman J."/>
            <person name="Sun S."/>
            <person name="Springer D."/>
            <person name="Dromer F."/>
            <person name="Young S.K."/>
            <person name="Zeng Q."/>
            <person name="Gargeya S."/>
            <person name="Fitzgerald M."/>
            <person name="Abouelleil A."/>
            <person name="Alvarado L."/>
            <person name="Berlin A.M."/>
            <person name="Chapman S.B."/>
            <person name="Dewar J."/>
            <person name="Goldberg J."/>
            <person name="Griggs A."/>
            <person name="Gujja S."/>
            <person name="Hansen M."/>
            <person name="Howarth C."/>
            <person name="Imamovic A."/>
            <person name="Larimer J."/>
            <person name="McCowan C."/>
            <person name="Murphy C."/>
            <person name="Pearson M."/>
            <person name="Priest M."/>
            <person name="Roberts A."/>
            <person name="Saif S."/>
            <person name="Shea T."/>
            <person name="Sykes S."/>
            <person name="Wortman J."/>
            <person name="Nusbaum C."/>
            <person name="Birren B."/>
        </authorList>
    </citation>
    <scope>NUCLEOTIDE SEQUENCE</scope>
    <source>
        <strain evidence="3">CBS 10117</strain>
    </source>
</reference>
<dbReference type="GeneID" id="28968845"/>
<feature type="transmembrane region" description="Helical" evidence="1">
    <location>
        <begin position="12"/>
        <end position="30"/>
    </location>
</feature>
<sequence length="82" mass="9206">MAPPMSADAKRLRTIIVSFPILVVTTAILYRRTMLGEEQRKIPRDITDLATAQERIGQVGGVPWEVQGRENIARQSETTLRS</sequence>
<evidence type="ECO:0000313" key="3">
    <source>
        <dbReference type="EMBL" id="WWC62810.1"/>
    </source>
</evidence>
<protein>
    <submittedName>
        <fullName evidence="2">Uncharacterized protein</fullName>
    </submittedName>
</protein>
<keyword evidence="1" id="KW-0472">Membrane</keyword>
<dbReference type="EMBL" id="KI894032">
    <property type="protein sequence ID" value="OBR84289.1"/>
    <property type="molecule type" value="Genomic_DNA"/>
</dbReference>
<keyword evidence="1" id="KW-0812">Transmembrane</keyword>
<keyword evidence="1" id="KW-1133">Transmembrane helix</keyword>
<evidence type="ECO:0000313" key="2">
    <source>
        <dbReference type="EMBL" id="OBR84289.1"/>
    </source>
</evidence>
<evidence type="ECO:0000256" key="1">
    <source>
        <dbReference type="SAM" id="Phobius"/>
    </source>
</evidence>
<evidence type="ECO:0000313" key="4">
    <source>
        <dbReference type="Proteomes" id="UP000078595"/>
    </source>
</evidence>
<gene>
    <name evidence="2" type="ORF">I303_05146</name>
    <name evidence="3" type="ORF">I303_105408</name>
</gene>
<dbReference type="KEGG" id="kdj:28968845"/>
<dbReference type="VEuPathDB" id="FungiDB:I303_05146"/>
<proteinExistence type="predicted"/>
<dbReference type="Proteomes" id="UP000078595">
    <property type="component" value="Chromosome 6"/>
</dbReference>
<dbReference type="EMBL" id="CP144535">
    <property type="protein sequence ID" value="WWC62810.1"/>
    <property type="molecule type" value="Genomic_DNA"/>
</dbReference>
<accession>A0A1A6A2K9</accession>
<dbReference type="STRING" id="1296121.A0A1A6A2K9"/>
<organism evidence="2">
    <name type="scientific">Kwoniella dejecticola CBS 10117</name>
    <dbReference type="NCBI Taxonomy" id="1296121"/>
    <lineage>
        <taxon>Eukaryota</taxon>
        <taxon>Fungi</taxon>
        <taxon>Dikarya</taxon>
        <taxon>Basidiomycota</taxon>
        <taxon>Agaricomycotina</taxon>
        <taxon>Tremellomycetes</taxon>
        <taxon>Tremellales</taxon>
        <taxon>Cryptococcaceae</taxon>
        <taxon>Kwoniella</taxon>
    </lineage>
</organism>
<reference evidence="2" key="1">
    <citation type="submission" date="2013-07" db="EMBL/GenBank/DDBJ databases">
        <title>The Genome Sequence of Cryptococcus dejecticola CBS10117.</title>
        <authorList>
            <consortium name="The Broad Institute Genome Sequencing Platform"/>
            <person name="Cuomo C."/>
            <person name="Litvintseva A."/>
            <person name="Chen Y."/>
            <person name="Heitman J."/>
            <person name="Sun S."/>
            <person name="Springer D."/>
            <person name="Dromer F."/>
            <person name="Young S.K."/>
            <person name="Zeng Q."/>
            <person name="Gargeya S."/>
            <person name="Fitzgerald M."/>
            <person name="Abouelleil A."/>
            <person name="Alvarado L."/>
            <person name="Berlin A.M."/>
            <person name="Chapman S.B."/>
            <person name="Dewar J."/>
            <person name="Goldberg J."/>
            <person name="Griggs A."/>
            <person name="Gujja S."/>
            <person name="Hansen M."/>
            <person name="Howarth C."/>
            <person name="Imamovic A."/>
            <person name="Larimer J."/>
            <person name="McCowan C."/>
            <person name="Murphy C."/>
            <person name="Pearson M."/>
            <person name="Priest M."/>
            <person name="Roberts A."/>
            <person name="Saif S."/>
            <person name="Shea T."/>
            <person name="Sykes S."/>
            <person name="Wortman J."/>
            <person name="Nusbaum C."/>
            <person name="Birren B."/>
        </authorList>
    </citation>
    <scope>NUCLEOTIDE SEQUENCE [LARGE SCALE GENOMIC DNA]</scope>
    <source>
        <strain evidence="2">CBS 10117</strain>
    </source>
</reference>
<reference evidence="3" key="3">
    <citation type="submission" date="2024-02" db="EMBL/GenBank/DDBJ databases">
        <title>Comparative genomics of Cryptococcus and Kwoniella reveals pathogenesis evolution and contrasting modes of karyotype evolution via chromosome fusion or intercentromeric recombination.</title>
        <authorList>
            <person name="Coelho M.A."/>
            <person name="David-Palma M."/>
            <person name="Shea T."/>
            <person name="Bowers K."/>
            <person name="McGinley-Smith S."/>
            <person name="Mohammad A.W."/>
            <person name="Gnirke A."/>
            <person name="Yurkov A.M."/>
            <person name="Nowrousian M."/>
            <person name="Sun S."/>
            <person name="Cuomo C.A."/>
            <person name="Heitman J."/>
        </authorList>
    </citation>
    <scope>NUCLEOTIDE SEQUENCE</scope>
    <source>
        <strain evidence="3">CBS 10117</strain>
    </source>
</reference>
<dbReference type="RefSeq" id="XP_018262131.1">
    <property type="nucleotide sequence ID" value="XM_018408440.1"/>
</dbReference>
<dbReference type="AlphaFoldDB" id="A0A1A6A2K9"/>
<name>A0A1A6A2K9_9TREE</name>